<comment type="caution">
    <text evidence="5">The sequence shown here is derived from an EMBL/GenBank/DDBJ whole genome shotgun (WGS) entry which is preliminary data.</text>
</comment>
<reference evidence="5 6" key="1">
    <citation type="submission" date="2019-11" db="EMBL/GenBank/DDBJ databases">
        <authorList>
            <person name="Jiang L.-Q."/>
        </authorList>
    </citation>
    <scope>NUCLEOTIDE SEQUENCE [LARGE SCALE GENOMIC DNA]</scope>
    <source>
        <strain evidence="5 6">YIM 132087</strain>
    </source>
</reference>
<dbReference type="Gene3D" id="3.40.50.300">
    <property type="entry name" value="P-loop containing nucleotide triphosphate hydrolases"/>
    <property type="match status" value="1"/>
</dbReference>
<dbReference type="InterPro" id="IPR032823">
    <property type="entry name" value="BCA_ABC_TP_C"/>
</dbReference>
<dbReference type="GO" id="GO:0005524">
    <property type="term" value="F:ATP binding"/>
    <property type="evidence" value="ECO:0007669"/>
    <property type="project" value="UniProtKB-KW"/>
</dbReference>
<sequence>MTALFVAEKVSVRYGAVKALTDVDVVLEPGVVHGVIGPNGAGKSTFIDALSGRTRTTSGRVLLDGVEITRRPVGWRRHRGISRSFQRTSVFGSMTVRAQLEMIAHRHRETDLDGIVTALDLVPVLDRVCSEIAYGTQRSVDLAMALIGRPRVVLLDEPCAGLVQDESVRMLAHVRDLCKEREVAALLVEHDVDGVFRTCDRITVLDLGRVLASGDPAEVRANEDVVRAYLGSAA</sequence>
<keyword evidence="3 5" id="KW-0067">ATP-binding</keyword>
<name>A0A7K1FEI5_9ACTN</name>
<dbReference type="InterPro" id="IPR051120">
    <property type="entry name" value="ABC_AA/LPS_Transport"/>
</dbReference>
<organism evidence="5 6">
    <name type="scientific">Nakamurella alba</name>
    <dbReference type="NCBI Taxonomy" id="2665158"/>
    <lineage>
        <taxon>Bacteria</taxon>
        <taxon>Bacillati</taxon>
        <taxon>Actinomycetota</taxon>
        <taxon>Actinomycetes</taxon>
        <taxon>Nakamurellales</taxon>
        <taxon>Nakamurellaceae</taxon>
        <taxon>Nakamurella</taxon>
    </lineage>
</organism>
<dbReference type="Proteomes" id="UP000460221">
    <property type="component" value="Unassembled WGS sequence"/>
</dbReference>
<dbReference type="SUPFAM" id="SSF52540">
    <property type="entry name" value="P-loop containing nucleoside triphosphate hydrolases"/>
    <property type="match status" value="1"/>
</dbReference>
<feature type="domain" description="ABC transporter" evidence="4">
    <location>
        <begin position="5"/>
        <end position="232"/>
    </location>
</feature>
<evidence type="ECO:0000313" key="6">
    <source>
        <dbReference type="Proteomes" id="UP000460221"/>
    </source>
</evidence>
<accession>A0A7K1FEI5</accession>
<dbReference type="EMBL" id="WLYK01000001">
    <property type="protein sequence ID" value="MTD12508.1"/>
    <property type="molecule type" value="Genomic_DNA"/>
</dbReference>
<dbReference type="GO" id="GO:0005886">
    <property type="term" value="C:plasma membrane"/>
    <property type="evidence" value="ECO:0007669"/>
    <property type="project" value="TreeGrafter"/>
</dbReference>
<dbReference type="Pfam" id="PF00005">
    <property type="entry name" value="ABC_tran"/>
    <property type="match status" value="1"/>
</dbReference>
<dbReference type="RefSeq" id="WP_322097317.1">
    <property type="nucleotide sequence ID" value="NZ_WLYK01000001.1"/>
</dbReference>
<keyword evidence="2" id="KW-0547">Nucleotide-binding</keyword>
<dbReference type="PROSITE" id="PS50893">
    <property type="entry name" value="ABC_TRANSPORTER_2"/>
    <property type="match status" value="1"/>
</dbReference>
<keyword evidence="1" id="KW-0813">Transport</keyword>
<dbReference type="InterPro" id="IPR027417">
    <property type="entry name" value="P-loop_NTPase"/>
</dbReference>
<dbReference type="PANTHER" id="PTHR45772">
    <property type="entry name" value="CONSERVED COMPONENT OF ABC TRANSPORTER FOR NATURAL AMINO ACIDS-RELATED"/>
    <property type="match status" value="1"/>
</dbReference>
<dbReference type="InterPro" id="IPR003439">
    <property type="entry name" value="ABC_transporter-like_ATP-bd"/>
</dbReference>
<keyword evidence="6" id="KW-1185">Reference proteome</keyword>
<gene>
    <name evidence="5" type="ORF">GIS00_00935</name>
</gene>
<evidence type="ECO:0000313" key="5">
    <source>
        <dbReference type="EMBL" id="MTD12508.1"/>
    </source>
</evidence>
<evidence type="ECO:0000256" key="1">
    <source>
        <dbReference type="ARBA" id="ARBA00022448"/>
    </source>
</evidence>
<protein>
    <submittedName>
        <fullName evidence="5">ATP-binding cassette domain-containing protein</fullName>
    </submittedName>
</protein>
<evidence type="ECO:0000256" key="3">
    <source>
        <dbReference type="ARBA" id="ARBA00022840"/>
    </source>
</evidence>
<dbReference type="AlphaFoldDB" id="A0A7K1FEI5"/>
<dbReference type="Pfam" id="PF12399">
    <property type="entry name" value="BCA_ABC_TP_C"/>
    <property type="match status" value="1"/>
</dbReference>
<proteinExistence type="predicted"/>
<evidence type="ECO:0000256" key="2">
    <source>
        <dbReference type="ARBA" id="ARBA00022741"/>
    </source>
</evidence>
<dbReference type="PANTHER" id="PTHR45772:SF1">
    <property type="entry name" value="ABC TRANSPORTER ATP-BINDING PROTEIN"/>
    <property type="match status" value="1"/>
</dbReference>
<dbReference type="GO" id="GO:0016887">
    <property type="term" value="F:ATP hydrolysis activity"/>
    <property type="evidence" value="ECO:0007669"/>
    <property type="project" value="InterPro"/>
</dbReference>
<evidence type="ECO:0000259" key="4">
    <source>
        <dbReference type="PROSITE" id="PS50893"/>
    </source>
</evidence>